<sequence>MMSTFNATSHDFGDRFNPIICSRKRPQEKGISDSTINDGYYHAHSHQQPPRHASQHSNDVTSGSKRHRQSKEELQYTAATIQKVLADAGMPTMSNTTSDRRERALPLGSVDMDGCKVMTSSEFDDYEDDMNAQADKLNGDQGTRSNAGNCDDYNLASMYMIAGLIQSTRHHYSFSSNDAAATKPANAAGPNSSSRNEALPTKKQSKSMTKEEVHTTILNDKKSSEDHFEVLSSWTPSTSSFNHHNYYDSKSNIDDDNRSDEQSSGMAGGEGGESSSSSYSGSSENEETNHKERSGSIDFDGPYSVIG</sequence>
<evidence type="ECO:0000256" key="1">
    <source>
        <dbReference type="SAM" id="MobiDB-lite"/>
    </source>
</evidence>
<evidence type="ECO:0000313" key="2">
    <source>
        <dbReference type="EMBL" id="KAL3785933.1"/>
    </source>
</evidence>
<accession>A0ABD3PD28</accession>
<proteinExistence type="predicted"/>
<dbReference type="AlphaFoldDB" id="A0ABD3PD28"/>
<name>A0ABD3PD28_9STRA</name>
<dbReference type="EMBL" id="JALLAZ020000863">
    <property type="protein sequence ID" value="KAL3785933.1"/>
    <property type="molecule type" value="Genomic_DNA"/>
</dbReference>
<feature type="compositionally biased region" description="Basic and acidic residues" evidence="1">
    <location>
        <begin position="245"/>
        <end position="261"/>
    </location>
</feature>
<gene>
    <name evidence="2" type="ORF">ACHAW5_006815</name>
</gene>
<dbReference type="Proteomes" id="UP001530315">
    <property type="component" value="Unassembled WGS sequence"/>
</dbReference>
<feature type="compositionally biased region" description="Basic and acidic residues" evidence="1">
    <location>
        <begin position="208"/>
        <end position="226"/>
    </location>
</feature>
<protein>
    <submittedName>
        <fullName evidence="2">Uncharacterized protein</fullName>
    </submittedName>
</protein>
<feature type="region of interest" description="Disordered" evidence="1">
    <location>
        <begin position="15"/>
        <end position="72"/>
    </location>
</feature>
<feature type="region of interest" description="Disordered" evidence="1">
    <location>
        <begin position="241"/>
        <end position="307"/>
    </location>
</feature>
<comment type="caution">
    <text evidence="2">The sequence shown here is derived from an EMBL/GenBank/DDBJ whole genome shotgun (WGS) entry which is preliminary data.</text>
</comment>
<reference evidence="2 3" key="1">
    <citation type="submission" date="2024-10" db="EMBL/GenBank/DDBJ databases">
        <title>Updated reference genomes for cyclostephanoid diatoms.</title>
        <authorList>
            <person name="Roberts W.R."/>
            <person name="Alverson A.J."/>
        </authorList>
    </citation>
    <scope>NUCLEOTIDE SEQUENCE [LARGE SCALE GENOMIC DNA]</scope>
    <source>
        <strain evidence="2 3">AJA276-08</strain>
    </source>
</reference>
<organism evidence="2 3">
    <name type="scientific">Stephanodiscus triporus</name>
    <dbReference type="NCBI Taxonomy" id="2934178"/>
    <lineage>
        <taxon>Eukaryota</taxon>
        <taxon>Sar</taxon>
        <taxon>Stramenopiles</taxon>
        <taxon>Ochrophyta</taxon>
        <taxon>Bacillariophyta</taxon>
        <taxon>Coscinodiscophyceae</taxon>
        <taxon>Thalassiosirophycidae</taxon>
        <taxon>Stephanodiscales</taxon>
        <taxon>Stephanodiscaceae</taxon>
        <taxon>Stephanodiscus</taxon>
    </lineage>
</organism>
<keyword evidence="3" id="KW-1185">Reference proteome</keyword>
<feature type="region of interest" description="Disordered" evidence="1">
    <location>
        <begin position="176"/>
        <end position="226"/>
    </location>
</feature>
<feature type="compositionally biased region" description="Low complexity" evidence="1">
    <location>
        <begin position="179"/>
        <end position="188"/>
    </location>
</feature>
<feature type="compositionally biased region" description="Low complexity" evidence="1">
    <location>
        <begin position="273"/>
        <end position="283"/>
    </location>
</feature>
<evidence type="ECO:0000313" key="3">
    <source>
        <dbReference type="Proteomes" id="UP001530315"/>
    </source>
</evidence>